<accession>A0A2J0SQG0</accession>
<evidence type="ECO:0000313" key="1">
    <source>
        <dbReference type="EMBL" id="MBA0313412.1"/>
    </source>
</evidence>
<organism evidence="1 2">
    <name type="scientific">Stenotrophomonas maltophilia</name>
    <name type="common">Pseudomonas maltophilia</name>
    <name type="synonym">Xanthomonas maltophilia</name>
    <dbReference type="NCBI Taxonomy" id="40324"/>
    <lineage>
        <taxon>Bacteria</taxon>
        <taxon>Pseudomonadati</taxon>
        <taxon>Pseudomonadota</taxon>
        <taxon>Gammaproteobacteria</taxon>
        <taxon>Lysobacterales</taxon>
        <taxon>Lysobacteraceae</taxon>
        <taxon>Stenotrophomonas</taxon>
        <taxon>Stenotrophomonas maltophilia group</taxon>
    </lineage>
</organism>
<evidence type="ECO:0000313" key="2">
    <source>
        <dbReference type="Proteomes" id="UP000822271"/>
    </source>
</evidence>
<dbReference type="Proteomes" id="UP000822271">
    <property type="component" value="Unassembled WGS sequence"/>
</dbReference>
<protein>
    <submittedName>
        <fullName evidence="1">Uncharacterized protein</fullName>
    </submittedName>
</protein>
<proteinExistence type="predicted"/>
<gene>
    <name evidence="1" type="ORF">D7Y33_20760</name>
</gene>
<comment type="caution">
    <text evidence="1">The sequence shown here is derived from an EMBL/GenBank/DDBJ whole genome shotgun (WGS) entry which is preliminary data.</text>
</comment>
<sequence length="171" mass="18514">MADAPLITMMRAFLVAAGAMLCLLLGIGNVNAYSGFGTAVIEDREGIPCFGLPPRALEWVRSPRILQAVMVYHHDTVKAWSFMYDLTPAEPLAPGQCIVYGDLPASATLRTSPQPLIPATLYEVYLNAPTNGPIRGYTAKFCLKAAPDGSTRVIPIRYDKRTGWSAAVCQP</sequence>
<reference evidence="1" key="1">
    <citation type="submission" date="2018-09" db="EMBL/GenBank/DDBJ databases">
        <authorList>
            <person name="Groschel M."/>
            <person name="Kohl T."/>
            <person name="Conchillo-Sole O."/>
            <person name="Mamat U."/>
            <person name="Yero D."/>
            <person name="Niemann S."/>
            <person name="Daura X."/>
            <person name="Gibert I."/>
        </authorList>
    </citation>
    <scope>NUCLEOTIDE SEQUENCE</scope>
    <source>
        <strain evidence="1">OG156</strain>
    </source>
</reference>
<dbReference type="AlphaFoldDB" id="A0A2J0SQG0"/>
<dbReference type="OrthoDB" id="6040091at2"/>
<name>A0A2J0SQG0_STEMA</name>
<reference evidence="1" key="2">
    <citation type="journal article" date="2020" name="Front. Microbiol.">
        <title>Genetic Variants of the DSF Quorum Sensing System in Stenotrophomonas maltophilia Influence Virulence and Resistance Phenotypes Among Genotypically Diverse Clinical Isolates.</title>
        <authorList>
            <person name="Yero D."/>
            <person name="Huedo P."/>
            <person name="Conchillo-Sole O."/>
            <person name="Martinez-Servat S."/>
            <person name="Mamat U."/>
            <person name="Coves X."/>
            <person name="Llanas F."/>
            <person name="Roca I."/>
            <person name="Vila J."/>
            <person name="Schaible U.E."/>
            <person name="Daura X."/>
            <person name="Gibert I."/>
        </authorList>
    </citation>
    <scope>NUCLEOTIDE SEQUENCE</scope>
    <source>
        <strain evidence="1">OG156</strain>
    </source>
</reference>
<dbReference type="EMBL" id="RAUE01000037">
    <property type="protein sequence ID" value="MBA0313412.1"/>
    <property type="molecule type" value="Genomic_DNA"/>
</dbReference>
<dbReference type="RefSeq" id="WP_049429984.1">
    <property type="nucleotide sequence ID" value="NZ_CP154630.1"/>
</dbReference>